<keyword evidence="4 7" id="KW-1133">Transmembrane helix</keyword>
<protein>
    <submittedName>
        <fullName evidence="9">Adhesion G protein-coupled receptor E3</fullName>
    </submittedName>
</protein>
<keyword evidence="6" id="KW-0325">Glycoprotein</keyword>
<proteinExistence type="predicted"/>
<dbReference type="STRING" id="9838.ENSCDRP00005019851"/>
<dbReference type="GO" id="GO:0007189">
    <property type="term" value="P:adenylate cyclase-activating G protein-coupled receptor signaling pathway"/>
    <property type="evidence" value="ECO:0007669"/>
    <property type="project" value="TreeGrafter"/>
</dbReference>
<evidence type="ECO:0000256" key="6">
    <source>
        <dbReference type="ARBA" id="ARBA00023180"/>
    </source>
</evidence>
<feature type="transmembrane region" description="Helical" evidence="7">
    <location>
        <begin position="32"/>
        <end position="55"/>
    </location>
</feature>
<dbReference type="AlphaFoldDB" id="A0A5N4CLA0"/>
<dbReference type="PRINTS" id="PR01128">
    <property type="entry name" value="EMR1HORMONER"/>
</dbReference>
<evidence type="ECO:0000256" key="7">
    <source>
        <dbReference type="SAM" id="Phobius"/>
    </source>
</evidence>
<dbReference type="GO" id="GO:0007166">
    <property type="term" value="P:cell surface receptor signaling pathway"/>
    <property type="evidence" value="ECO:0007669"/>
    <property type="project" value="InterPro"/>
</dbReference>
<dbReference type="Pfam" id="PF00002">
    <property type="entry name" value="7tm_2"/>
    <property type="match status" value="1"/>
</dbReference>
<evidence type="ECO:0000259" key="8">
    <source>
        <dbReference type="PROSITE" id="PS50261"/>
    </source>
</evidence>
<comment type="subcellular location">
    <subcellularLocation>
        <location evidence="1">Membrane</location>
        <topology evidence="1">Multi-pass membrane protein</topology>
    </subcellularLocation>
</comment>
<feature type="domain" description="G-protein coupled receptors family 2 profile 2" evidence="8">
    <location>
        <begin position="41"/>
        <end position="127"/>
    </location>
</feature>
<keyword evidence="2 7" id="KW-0812">Transmembrane</keyword>
<dbReference type="PROSITE" id="PS50261">
    <property type="entry name" value="G_PROTEIN_RECEP_F2_4"/>
    <property type="match status" value="1"/>
</dbReference>
<dbReference type="PROSITE" id="PS00650">
    <property type="entry name" value="G_PROTEIN_RECEP_F2_2"/>
    <property type="match status" value="1"/>
</dbReference>
<evidence type="ECO:0000256" key="2">
    <source>
        <dbReference type="ARBA" id="ARBA00022692"/>
    </source>
</evidence>
<sequence length="218" mass="24846">MICFFHLLPVQTPVQGSRSCMQFTGDIVHYNLYSTWSMSFLQMNFIFFLLVLWILKRKLSSLNSEVSTIQNIRMLTLKAIAQVFILGCTWFLGILQVGPAARVMAYLFTIINSLQGFFIFLVYCLFSQQVQKWFREIIKSKSESETHTLSSRFGPDSKPSEVRGLGMGRSSFPDDLVCISHSVTLPCSLTVLKLAFAYILVFQISMGKANPQHHDHVK</sequence>
<reference evidence="9 10" key="1">
    <citation type="journal article" date="2019" name="Mol. Ecol. Resour.">
        <title>Improving Illumina assemblies with Hi-C and long reads: an example with the North African dromedary.</title>
        <authorList>
            <person name="Elbers J.P."/>
            <person name="Rogers M.F."/>
            <person name="Perelman P.L."/>
            <person name="Proskuryakova A.A."/>
            <person name="Serdyukova N.A."/>
            <person name="Johnson W.E."/>
            <person name="Horin P."/>
            <person name="Corander J."/>
            <person name="Murphy D."/>
            <person name="Burger P.A."/>
        </authorList>
    </citation>
    <scope>NUCLEOTIDE SEQUENCE [LARGE SCALE GENOMIC DNA]</scope>
    <source>
        <strain evidence="9">Drom800</strain>
        <tissue evidence="9">Blood</tissue>
    </source>
</reference>
<dbReference type="GO" id="GO:0004930">
    <property type="term" value="F:G protein-coupled receptor activity"/>
    <property type="evidence" value="ECO:0007669"/>
    <property type="project" value="InterPro"/>
</dbReference>
<keyword evidence="3" id="KW-0106">Calcium</keyword>
<dbReference type="InterPro" id="IPR000832">
    <property type="entry name" value="GPCR_2_secretin-like"/>
</dbReference>
<dbReference type="Proteomes" id="UP000299084">
    <property type="component" value="Unassembled WGS sequence"/>
</dbReference>
<dbReference type="EMBL" id="JWIN03000022">
    <property type="protein sequence ID" value="KAB1259550.1"/>
    <property type="molecule type" value="Genomic_DNA"/>
</dbReference>
<name>A0A5N4CLA0_CAMDR</name>
<comment type="caution">
    <text evidence="9">The sequence shown here is derived from an EMBL/GenBank/DDBJ whole genome shotgun (WGS) entry which is preliminary data.</text>
</comment>
<accession>A0A5N4CLA0</accession>
<evidence type="ECO:0000256" key="1">
    <source>
        <dbReference type="ARBA" id="ARBA00004141"/>
    </source>
</evidence>
<organism evidence="9 10">
    <name type="scientific">Camelus dromedarius</name>
    <name type="common">Dromedary</name>
    <name type="synonym">Arabian camel</name>
    <dbReference type="NCBI Taxonomy" id="9838"/>
    <lineage>
        <taxon>Eukaryota</taxon>
        <taxon>Metazoa</taxon>
        <taxon>Chordata</taxon>
        <taxon>Craniata</taxon>
        <taxon>Vertebrata</taxon>
        <taxon>Euteleostomi</taxon>
        <taxon>Mammalia</taxon>
        <taxon>Eutheria</taxon>
        <taxon>Laurasiatheria</taxon>
        <taxon>Artiodactyla</taxon>
        <taxon>Tylopoda</taxon>
        <taxon>Camelidae</taxon>
        <taxon>Camelus</taxon>
    </lineage>
</organism>
<keyword evidence="9" id="KW-0675">Receptor</keyword>
<gene>
    <name evidence="9" type="ORF">Cadr_000025505</name>
</gene>
<feature type="transmembrane region" description="Helical" evidence="7">
    <location>
        <begin position="103"/>
        <end position="126"/>
    </location>
</feature>
<dbReference type="InterPro" id="IPR017981">
    <property type="entry name" value="GPCR_2-like_7TM"/>
</dbReference>
<dbReference type="Gene3D" id="1.20.1070.10">
    <property type="entry name" value="Rhodopsin 7-helix transmembrane proteins"/>
    <property type="match status" value="1"/>
</dbReference>
<evidence type="ECO:0000313" key="10">
    <source>
        <dbReference type="Proteomes" id="UP000299084"/>
    </source>
</evidence>
<evidence type="ECO:0000313" key="9">
    <source>
        <dbReference type="EMBL" id="KAB1259550.1"/>
    </source>
</evidence>
<dbReference type="GO" id="GO:0005886">
    <property type="term" value="C:plasma membrane"/>
    <property type="evidence" value="ECO:0007669"/>
    <property type="project" value="TreeGrafter"/>
</dbReference>
<feature type="transmembrane region" description="Helical" evidence="7">
    <location>
        <begin position="75"/>
        <end position="97"/>
    </location>
</feature>
<evidence type="ECO:0000256" key="5">
    <source>
        <dbReference type="ARBA" id="ARBA00023136"/>
    </source>
</evidence>
<dbReference type="PANTHER" id="PTHR12011">
    <property type="entry name" value="ADHESION G-PROTEIN COUPLED RECEPTOR"/>
    <property type="match status" value="1"/>
</dbReference>
<dbReference type="PANTHER" id="PTHR12011:SF455">
    <property type="entry name" value="ADHESION G PROTEIN-COUPLED RECEPTOR E3"/>
    <property type="match status" value="1"/>
</dbReference>
<keyword evidence="5 7" id="KW-0472">Membrane</keyword>
<dbReference type="InterPro" id="IPR017983">
    <property type="entry name" value="GPCR_2_secretin-like_CS"/>
</dbReference>
<evidence type="ECO:0000256" key="4">
    <source>
        <dbReference type="ARBA" id="ARBA00022989"/>
    </source>
</evidence>
<evidence type="ECO:0000256" key="3">
    <source>
        <dbReference type="ARBA" id="ARBA00022837"/>
    </source>
</evidence>
<keyword evidence="10" id="KW-1185">Reference proteome</keyword>
<dbReference type="InterPro" id="IPR001740">
    <property type="entry name" value="GPCR_2_EMR1-like_rcpt"/>
</dbReference>